<gene>
    <name evidence="1" type="ORF">BLIN101_01478</name>
</gene>
<organism evidence="1 2">
    <name type="scientific">Brevibacterium linens</name>
    <dbReference type="NCBI Taxonomy" id="1703"/>
    <lineage>
        <taxon>Bacteria</taxon>
        <taxon>Bacillati</taxon>
        <taxon>Actinomycetota</taxon>
        <taxon>Actinomycetes</taxon>
        <taxon>Micrococcales</taxon>
        <taxon>Brevibacteriaceae</taxon>
        <taxon>Brevibacterium</taxon>
    </lineage>
</organism>
<name>A0A2H1IQF6_BRELN</name>
<dbReference type="EMBL" id="FXZA01000005">
    <property type="protein sequence ID" value="SMX77449.1"/>
    <property type="molecule type" value="Genomic_DNA"/>
</dbReference>
<dbReference type="AlphaFoldDB" id="A0A2H1IQF6"/>
<sequence length="381" mass="42997">MYNVVRTSELRARGVQSRCIRDAKDCCLLALTQGMYSVIARCANPRHGAIAEFITDEAWIHRVAEQTDPESGRPRFELLDMFEKLRVASYPHYRFDDVIWGVSAAFVHDLPLHRPPRGKVFIAHPTRRHSSADVSRTSKTIPDEGVVRIGKMALTSPIRTAFDLIGQLGEPEGFAALESCLRRSTFGSDAGADAAARFGYPPDTLALAERRIAEEFLPVLGRLSKGQVRAQRLLSAIGPLSESYGESRFAYILTQLRLTGFSQQARIWDGHTVIARVDFLHRESRTIVLVDGFSKYADNGVQLMRKEVRQYNRLLELGYRIVRLNFTEVTHLEECATKLFGQAPHLRKFIAPRVRSRARTQPRHQLLENADAPIEVTAFTL</sequence>
<evidence type="ECO:0000313" key="1">
    <source>
        <dbReference type="EMBL" id="SMX77449.1"/>
    </source>
</evidence>
<dbReference type="Proteomes" id="UP000234498">
    <property type="component" value="Unassembled WGS sequence"/>
</dbReference>
<reference evidence="1 2" key="1">
    <citation type="submission" date="2017-03" db="EMBL/GenBank/DDBJ databases">
        <authorList>
            <person name="Afonso C.L."/>
            <person name="Miller P.J."/>
            <person name="Scott M.A."/>
            <person name="Spackman E."/>
            <person name="Goraichik I."/>
            <person name="Dimitrov K.M."/>
            <person name="Suarez D.L."/>
            <person name="Swayne D.E."/>
        </authorList>
    </citation>
    <scope>NUCLEOTIDE SEQUENCE [LARGE SCALE GENOMIC DNA]</scope>
    <source>
        <strain evidence="1 2">Mu101</strain>
    </source>
</reference>
<evidence type="ECO:0008006" key="3">
    <source>
        <dbReference type="Google" id="ProtNLM"/>
    </source>
</evidence>
<accession>A0A2H1IQF6</accession>
<protein>
    <recommendedName>
        <fullName evidence="3">DUF559 domain-containing protein</fullName>
    </recommendedName>
</protein>
<proteinExistence type="predicted"/>
<evidence type="ECO:0000313" key="2">
    <source>
        <dbReference type="Proteomes" id="UP000234498"/>
    </source>
</evidence>